<accession>A0A4Z2F195</accession>
<dbReference type="EMBL" id="SRLO01001856">
    <property type="protein sequence ID" value="TNN34977.1"/>
    <property type="molecule type" value="Genomic_DNA"/>
</dbReference>
<keyword evidence="2" id="KW-1185">Reference proteome</keyword>
<reference evidence="1 2" key="1">
    <citation type="submission" date="2019-03" db="EMBL/GenBank/DDBJ databases">
        <title>First draft genome of Liparis tanakae, snailfish: a comprehensive survey of snailfish specific genes.</title>
        <authorList>
            <person name="Kim W."/>
            <person name="Song I."/>
            <person name="Jeong J.-H."/>
            <person name="Kim D."/>
            <person name="Kim S."/>
            <person name="Ryu S."/>
            <person name="Song J.Y."/>
            <person name="Lee S.K."/>
        </authorList>
    </citation>
    <scope>NUCLEOTIDE SEQUENCE [LARGE SCALE GENOMIC DNA]</scope>
    <source>
        <tissue evidence="1">Muscle</tissue>
    </source>
</reference>
<gene>
    <name evidence="1" type="ORF">EYF80_054862</name>
</gene>
<dbReference type="OrthoDB" id="10656500at2759"/>
<proteinExistence type="predicted"/>
<dbReference type="Proteomes" id="UP000314294">
    <property type="component" value="Unassembled WGS sequence"/>
</dbReference>
<dbReference type="AlphaFoldDB" id="A0A4Z2F195"/>
<sequence>MLTKHSLDLRLARDLELGRDAREPHRPSMEGLCLQLEHDGLQLLLLLLALDRLLLHLRSQAFVLRLHVLQLRLPQAHQLLQRDVGVLGDALLAVTAVHAAAVILVAQSRGHVFRQTLLHQRHSNPGTPLQDTLFCTLLHASRIYSQKLRCPSELNQLPEPGPRFKKTQQ</sequence>
<comment type="caution">
    <text evidence="1">The sequence shown here is derived from an EMBL/GenBank/DDBJ whole genome shotgun (WGS) entry which is preliminary data.</text>
</comment>
<organism evidence="1 2">
    <name type="scientific">Liparis tanakae</name>
    <name type="common">Tanaka's snailfish</name>
    <dbReference type="NCBI Taxonomy" id="230148"/>
    <lineage>
        <taxon>Eukaryota</taxon>
        <taxon>Metazoa</taxon>
        <taxon>Chordata</taxon>
        <taxon>Craniata</taxon>
        <taxon>Vertebrata</taxon>
        <taxon>Euteleostomi</taxon>
        <taxon>Actinopterygii</taxon>
        <taxon>Neopterygii</taxon>
        <taxon>Teleostei</taxon>
        <taxon>Neoteleostei</taxon>
        <taxon>Acanthomorphata</taxon>
        <taxon>Eupercaria</taxon>
        <taxon>Perciformes</taxon>
        <taxon>Cottioidei</taxon>
        <taxon>Cottales</taxon>
        <taxon>Liparidae</taxon>
        <taxon>Liparis</taxon>
    </lineage>
</organism>
<protein>
    <submittedName>
        <fullName evidence="1">Uncharacterized protein</fullName>
    </submittedName>
</protein>
<name>A0A4Z2F195_9TELE</name>
<evidence type="ECO:0000313" key="1">
    <source>
        <dbReference type="EMBL" id="TNN34977.1"/>
    </source>
</evidence>
<evidence type="ECO:0000313" key="2">
    <source>
        <dbReference type="Proteomes" id="UP000314294"/>
    </source>
</evidence>